<keyword evidence="1" id="KW-1133">Transmembrane helix</keyword>
<protein>
    <submittedName>
        <fullName evidence="2">Uncharacterized protein</fullName>
    </submittedName>
</protein>
<evidence type="ECO:0000313" key="2">
    <source>
        <dbReference type="EMBL" id="BCX49099.1"/>
    </source>
</evidence>
<keyword evidence="3" id="KW-1185">Reference proteome</keyword>
<dbReference type="EMBL" id="AP024702">
    <property type="protein sequence ID" value="BCX49099.1"/>
    <property type="molecule type" value="Genomic_DNA"/>
</dbReference>
<accession>A0ABM7RGZ2</accession>
<gene>
    <name evidence="2" type="ORF">HAHE_30070</name>
</gene>
<reference evidence="2 3" key="1">
    <citation type="submission" date="2021-06" db="EMBL/GenBank/DDBJ databases">
        <title>Complete genome of Haloferula helveola possessing various polysaccharide degrading enzymes.</title>
        <authorList>
            <person name="Takami H."/>
            <person name="Huang C."/>
            <person name="Hamasaki K."/>
        </authorList>
    </citation>
    <scope>NUCLEOTIDE SEQUENCE [LARGE SCALE GENOMIC DNA]</scope>
    <source>
        <strain evidence="2 3">CN-1</strain>
    </source>
</reference>
<evidence type="ECO:0000313" key="3">
    <source>
        <dbReference type="Proteomes" id="UP001374893"/>
    </source>
</evidence>
<feature type="transmembrane region" description="Helical" evidence="1">
    <location>
        <begin position="12"/>
        <end position="30"/>
    </location>
</feature>
<evidence type="ECO:0000256" key="1">
    <source>
        <dbReference type="SAM" id="Phobius"/>
    </source>
</evidence>
<keyword evidence="1" id="KW-0472">Membrane</keyword>
<keyword evidence="1" id="KW-0812">Transmembrane</keyword>
<sequence>MESKRKRAPRGYASYVTVLTLGIIVLVMLLNSYRTSIRAHAAQKEVTLRIDYADKEDEILRAVVNLTPNRAIRAMTHESDATSASRNPLRWGNIFSDALDQVNARESVATAMLNNFGLQDARVANTGDTAFPNVNAVFDAIEPESGYVAPGIGRSLGAGFPAPLETANVDIINDDRVFPIISRQKIYGPLAAGEVGLPVDEYPEFNLISFPEIRFSYTEPGQPFVAKRNWWAFSLDLADADDHLTGLDRMERDFIISIYEIPSQLAISAEAFAILGQHEDGSMWENASVEGAVFATRAKVEEGMDLSRISGRRGLEFGDGVKIDSKAVASDPFAPGVREKFEIDYGEFLPVSLASEAGRAAFLPINRGPDFFDRYSHSPETNTVSPTTWNDYSVGAMQCAMRLDVTEVAGEFDKTPTELRFQYFKGGTRQSVDISLIPDPATGLPPGYIYCCDEDEMVNFPYPVDVAYGKNGSYYYEEAVVGDITFNNARFGDPLVGTFKAGYFKPSFPWNVSLLHEEKWCIEIYPERFKKFLELLGGDSLAVNHSVAVNVDHRSNADIAKPSIPCAEHDYGVILKECADLTSFTEGFSLVTNLRLYIADDFNTATIPPPAGSGIPDPFYPPSSLFAPEKRYGAETNPLRLKIGGQVGSLAGDTGESGQKVHLLDLRDATEADMAHDRIEVNLTQIRHPEALPPITMMNWLIMVEERRAEFYVAQSP</sequence>
<name>A0ABM7RGZ2_9BACT</name>
<organism evidence="2 3">
    <name type="scientific">Haloferula helveola</name>
    <dbReference type="NCBI Taxonomy" id="490095"/>
    <lineage>
        <taxon>Bacteria</taxon>
        <taxon>Pseudomonadati</taxon>
        <taxon>Verrucomicrobiota</taxon>
        <taxon>Verrucomicrobiia</taxon>
        <taxon>Verrucomicrobiales</taxon>
        <taxon>Verrucomicrobiaceae</taxon>
        <taxon>Haloferula</taxon>
    </lineage>
</organism>
<proteinExistence type="predicted"/>
<dbReference type="Proteomes" id="UP001374893">
    <property type="component" value="Chromosome"/>
</dbReference>